<evidence type="ECO:0000313" key="2">
    <source>
        <dbReference type="Proteomes" id="UP000050525"/>
    </source>
</evidence>
<dbReference type="AlphaFoldDB" id="A0A151P3W2"/>
<reference evidence="1 2" key="1">
    <citation type="journal article" date="2012" name="Genome Biol.">
        <title>Sequencing three crocodilian genomes to illuminate the evolution of archosaurs and amniotes.</title>
        <authorList>
            <person name="St John J.A."/>
            <person name="Braun E.L."/>
            <person name="Isberg S.R."/>
            <person name="Miles L.G."/>
            <person name="Chong A.Y."/>
            <person name="Gongora J."/>
            <person name="Dalzell P."/>
            <person name="Moran C."/>
            <person name="Bed'hom B."/>
            <person name="Abzhanov A."/>
            <person name="Burgess S.C."/>
            <person name="Cooksey A.M."/>
            <person name="Castoe T.A."/>
            <person name="Crawford N.G."/>
            <person name="Densmore L.D."/>
            <person name="Drew J.C."/>
            <person name="Edwards S.V."/>
            <person name="Faircloth B.C."/>
            <person name="Fujita M.K."/>
            <person name="Greenwold M.J."/>
            <person name="Hoffmann F.G."/>
            <person name="Howard J.M."/>
            <person name="Iguchi T."/>
            <person name="Janes D.E."/>
            <person name="Khan S.Y."/>
            <person name="Kohno S."/>
            <person name="de Koning A.J."/>
            <person name="Lance S.L."/>
            <person name="McCarthy F.M."/>
            <person name="McCormack J.E."/>
            <person name="Merchant M.E."/>
            <person name="Peterson D.G."/>
            <person name="Pollock D.D."/>
            <person name="Pourmand N."/>
            <person name="Raney B.J."/>
            <person name="Roessler K.A."/>
            <person name="Sanford J.R."/>
            <person name="Sawyer R.H."/>
            <person name="Schmidt C.J."/>
            <person name="Triplett E.W."/>
            <person name="Tuberville T.D."/>
            <person name="Venegas-Anaya M."/>
            <person name="Howard J.T."/>
            <person name="Jarvis E.D."/>
            <person name="Guillette L.J.Jr."/>
            <person name="Glenn T.C."/>
            <person name="Green R.E."/>
            <person name="Ray D.A."/>
        </authorList>
    </citation>
    <scope>NUCLEOTIDE SEQUENCE [LARGE SCALE GENOMIC DNA]</scope>
    <source>
        <strain evidence="1">KSC_2009_1</strain>
    </source>
</reference>
<proteinExistence type="predicted"/>
<accession>A0A151P3W2</accession>
<comment type="caution">
    <text evidence="1">The sequence shown here is derived from an EMBL/GenBank/DDBJ whole genome shotgun (WGS) entry which is preliminary data.</text>
</comment>
<name>A0A151P3W2_ALLMI</name>
<dbReference type="Proteomes" id="UP000050525">
    <property type="component" value="Unassembled WGS sequence"/>
</dbReference>
<gene>
    <name evidence="1" type="ORF">Y1Q_0015292</name>
</gene>
<keyword evidence="2" id="KW-1185">Reference proteome</keyword>
<protein>
    <submittedName>
        <fullName evidence="1">Uncharacterized protein</fullName>
    </submittedName>
</protein>
<sequence length="83" mass="9024">MLLLQTGKGTVEFGFFLLKKTETPAPSTSSVVLNYGARSSHRESDTSDWDATSCTSTHADVSTASSSRDPWFGPDAAFQYIEE</sequence>
<organism evidence="1 2">
    <name type="scientific">Alligator mississippiensis</name>
    <name type="common">American alligator</name>
    <dbReference type="NCBI Taxonomy" id="8496"/>
    <lineage>
        <taxon>Eukaryota</taxon>
        <taxon>Metazoa</taxon>
        <taxon>Chordata</taxon>
        <taxon>Craniata</taxon>
        <taxon>Vertebrata</taxon>
        <taxon>Euteleostomi</taxon>
        <taxon>Archelosauria</taxon>
        <taxon>Archosauria</taxon>
        <taxon>Crocodylia</taxon>
        <taxon>Alligatoridae</taxon>
        <taxon>Alligatorinae</taxon>
        <taxon>Alligator</taxon>
    </lineage>
</organism>
<evidence type="ECO:0000313" key="1">
    <source>
        <dbReference type="EMBL" id="KYO43754.1"/>
    </source>
</evidence>
<dbReference type="EMBL" id="AKHW03001130">
    <property type="protein sequence ID" value="KYO43754.1"/>
    <property type="molecule type" value="Genomic_DNA"/>
</dbReference>